<comment type="caution">
    <text evidence="1">The sequence shown here is derived from an EMBL/GenBank/DDBJ whole genome shotgun (WGS) entry which is preliminary data.</text>
</comment>
<dbReference type="Proteomes" id="UP001151760">
    <property type="component" value="Unassembled WGS sequence"/>
</dbReference>
<gene>
    <name evidence="1" type="ORF">Tco_0860553</name>
</gene>
<organism evidence="1 2">
    <name type="scientific">Tanacetum coccineum</name>
    <dbReference type="NCBI Taxonomy" id="301880"/>
    <lineage>
        <taxon>Eukaryota</taxon>
        <taxon>Viridiplantae</taxon>
        <taxon>Streptophyta</taxon>
        <taxon>Embryophyta</taxon>
        <taxon>Tracheophyta</taxon>
        <taxon>Spermatophyta</taxon>
        <taxon>Magnoliopsida</taxon>
        <taxon>eudicotyledons</taxon>
        <taxon>Gunneridae</taxon>
        <taxon>Pentapetalae</taxon>
        <taxon>asterids</taxon>
        <taxon>campanulids</taxon>
        <taxon>Asterales</taxon>
        <taxon>Asteraceae</taxon>
        <taxon>Asteroideae</taxon>
        <taxon>Anthemideae</taxon>
        <taxon>Anthemidinae</taxon>
        <taxon>Tanacetum</taxon>
    </lineage>
</organism>
<sequence length="146" mass="17007">MLCGGRNKRGEVQTAEIDGPDITIEEYVQLETKKVVRNGEVYNWEIATYGKIRYVEDVHYLKFFETEFPAIVFDDALTFELEFSSEPTTSPQHVDEVNLKSETSFSEYDEEEYNVISYNDLFPFNMFSVNDSKLDTNNNNDKINIK</sequence>
<accession>A0ABQ5BFT1</accession>
<reference evidence="1" key="1">
    <citation type="journal article" date="2022" name="Int. J. Mol. Sci.">
        <title>Draft Genome of Tanacetum Coccineum: Genomic Comparison of Closely Related Tanacetum-Family Plants.</title>
        <authorList>
            <person name="Yamashiro T."/>
            <person name="Shiraishi A."/>
            <person name="Nakayama K."/>
            <person name="Satake H."/>
        </authorList>
    </citation>
    <scope>NUCLEOTIDE SEQUENCE</scope>
</reference>
<protein>
    <submittedName>
        <fullName evidence="1">Uncharacterized protein</fullName>
    </submittedName>
</protein>
<evidence type="ECO:0000313" key="2">
    <source>
        <dbReference type="Proteomes" id="UP001151760"/>
    </source>
</evidence>
<dbReference type="EMBL" id="BQNB010013236">
    <property type="protein sequence ID" value="GJT13511.1"/>
    <property type="molecule type" value="Genomic_DNA"/>
</dbReference>
<evidence type="ECO:0000313" key="1">
    <source>
        <dbReference type="EMBL" id="GJT13511.1"/>
    </source>
</evidence>
<keyword evidence="2" id="KW-1185">Reference proteome</keyword>
<proteinExistence type="predicted"/>
<name>A0ABQ5BFT1_9ASTR</name>
<reference evidence="1" key="2">
    <citation type="submission" date="2022-01" db="EMBL/GenBank/DDBJ databases">
        <authorList>
            <person name="Yamashiro T."/>
            <person name="Shiraishi A."/>
            <person name="Satake H."/>
            <person name="Nakayama K."/>
        </authorList>
    </citation>
    <scope>NUCLEOTIDE SEQUENCE</scope>
</reference>